<evidence type="ECO:0000256" key="1">
    <source>
        <dbReference type="ARBA" id="ARBA00022737"/>
    </source>
</evidence>
<keyword evidence="4" id="KW-1133">Transmembrane helix</keyword>
<feature type="repeat" description="TPR" evidence="3">
    <location>
        <begin position="173"/>
        <end position="206"/>
    </location>
</feature>
<dbReference type="Pfam" id="PF13432">
    <property type="entry name" value="TPR_16"/>
    <property type="match status" value="1"/>
</dbReference>
<dbReference type="GO" id="GO:0046813">
    <property type="term" value="P:receptor-mediated virion attachment to host cell"/>
    <property type="evidence" value="ECO:0007669"/>
    <property type="project" value="TreeGrafter"/>
</dbReference>
<gene>
    <name evidence="5" type="primary">yrrB_2</name>
    <name evidence="5" type="ORF">CLMAG_28070</name>
</gene>
<keyword evidence="2 3" id="KW-0802">TPR repeat</keyword>
<comment type="caution">
    <text evidence="5">The sequence shown here is derived from an EMBL/GenBank/DDBJ whole genome shotgun (WGS) entry which is preliminary data.</text>
</comment>
<dbReference type="AlphaFoldDB" id="A0A162TS98"/>
<evidence type="ECO:0000256" key="3">
    <source>
        <dbReference type="PROSITE-ProRule" id="PRU00339"/>
    </source>
</evidence>
<dbReference type="EMBL" id="LWAE01000002">
    <property type="protein sequence ID" value="KZL92993.1"/>
    <property type="molecule type" value="Genomic_DNA"/>
</dbReference>
<dbReference type="PROSITE" id="PS50293">
    <property type="entry name" value="TPR_REGION"/>
    <property type="match status" value="2"/>
</dbReference>
<keyword evidence="1" id="KW-0677">Repeat</keyword>
<dbReference type="Pfam" id="PF00515">
    <property type="entry name" value="TPR_1"/>
    <property type="match status" value="1"/>
</dbReference>
<dbReference type="SMART" id="SM00028">
    <property type="entry name" value="TPR"/>
    <property type="match status" value="4"/>
</dbReference>
<dbReference type="InterPro" id="IPR050498">
    <property type="entry name" value="Ycf3"/>
</dbReference>
<feature type="transmembrane region" description="Helical" evidence="4">
    <location>
        <begin position="5"/>
        <end position="22"/>
    </location>
</feature>
<accession>A0A162TS98</accession>
<organism evidence="5 6">
    <name type="scientific">Clostridium magnum DSM 2767</name>
    <dbReference type="NCBI Taxonomy" id="1121326"/>
    <lineage>
        <taxon>Bacteria</taxon>
        <taxon>Bacillati</taxon>
        <taxon>Bacillota</taxon>
        <taxon>Clostridia</taxon>
        <taxon>Eubacteriales</taxon>
        <taxon>Clostridiaceae</taxon>
        <taxon>Clostridium</taxon>
    </lineage>
</organism>
<feature type="repeat" description="TPR" evidence="3">
    <location>
        <begin position="105"/>
        <end position="138"/>
    </location>
</feature>
<dbReference type="Gene3D" id="1.25.40.10">
    <property type="entry name" value="Tetratricopeptide repeat domain"/>
    <property type="match status" value="2"/>
</dbReference>
<evidence type="ECO:0000256" key="4">
    <source>
        <dbReference type="SAM" id="Phobius"/>
    </source>
</evidence>
<feature type="transmembrane region" description="Helical" evidence="4">
    <location>
        <begin position="29"/>
        <end position="45"/>
    </location>
</feature>
<dbReference type="InterPro" id="IPR011990">
    <property type="entry name" value="TPR-like_helical_dom_sf"/>
</dbReference>
<dbReference type="InterPro" id="IPR019734">
    <property type="entry name" value="TPR_rpt"/>
</dbReference>
<protein>
    <submittedName>
        <fullName evidence="5">TPR repeat-containing protein YrrB</fullName>
    </submittedName>
</protein>
<dbReference type="Pfam" id="PF13181">
    <property type="entry name" value="TPR_8"/>
    <property type="match status" value="1"/>
</dbReference>
<dbReference type="SUPFAM" id="SSF48452">
    <property type="entry name" value="TPR-like"/>
    <property type="match status" value="1"/>
</dbReference>
<feature type="transmembrane region" description="Helical" evidence="4">
    <location>
        <begin position="51"/>
        <end position="71"/>
    </location>
</feature>
<dbReference type="PANTHER" id="PTHR44858">
    <property type="entry name" value="TETRATRICOPEPTIDE REPEAT PROTEIN 6"/>
    <property type="match status" value="1"/>
</dbReference>
<keyword evidence="4" id="KW-0812">Transmembrane</keyword>
<dbReference type="PATRIC" id="fig|1121326.3.peg.2821"/>
<dbReference type="STRING" id="1121326.CLMAG_28070"/>
<feature type="transmembrane region" description="Helical" evidence="4">
    <location>
        <begin position="83"/>
        <end position="108"/>
    </location>
</feature>
<dbReference type="Proteomes" id="UP000076603">
    <property type="component" value="Unassembled WGS sequence"/>
</dbReference>
<dbReference type="OrthoDB" id="1737781at2"/>
<dbReference type="RefSeq" id="WP_066622909.1">
    <property type="nucleotide sequence ID" value="NZ_FQXL01000049.1"/>
</dbReference>
<dbReference type="PROSITE" id="PS50005">
    <property type="entry name" value="TPR"/>
    <property type="match status" value="4"/>
</dbReference>
<dbReference type="PANTHER" id="PTHR44858:SF1">
    <property type="entry name" value="UDP-N-ACETYLGLUCOSAMINE--PEPTIDE N-ACETYLGLUCOSAMINYLTRANSFERASE SPINDLY-RELATED"/>
    <property type="match status" value="1"/>
</dbReference>
<feature type="repeat" description="TPR" evidence="3">
    <location>
        <begin position="139"/>
        <end position="172"/>
    </location>
</feature>
<dbReference type="GO" id="GO:0009279">
    <property type="term" value="C:cell outer membrane"/>
    <property type="evidence" value="ECO:0007669"/>
    <property type="project" value="TreeGrafter"/>
</dbReference>
<reference evidence="5 6" key="1">
    <citation type="submission" date="2016-04" db="EMBL/GenBank/DDBJ databases">
        <title>Genome sequence of Clostridium magnum DSM 2767.</title>
        <authorList>
            <person name="Poehlein A."/>
            <person name="Uhlig R."/>
            <person name="Fischer R."/>
            <person name="Bahl H."/>
            <person name="Daniel R."/>
        </authorList>
    </citation>
    <scope>NUCLEOTIDE SEQUENCE [LARGE SCALE GENOMIC DNA]</scope>
    <source>
        <strain evidence="5 6">DSM 2767</strain>
    </source>
</reference>
<evidence type="ECO:0000313" key="5">
    <source>
        <dbReference type="EMBL" id="KZL92993.1"/>
    </source>
</evidence>
<name>A0A162TS98_9CLOT</name>
<evidence type="ECO:0000256" key="2">
    <source>
        <dbReference type="ARBA" id="ARBA00022803"/>
    </source>
</evidence>
<keyword evidence="4" id="KW-0472">Membrane</keyword>
<proteinExistence type="predicted"/>
<evidence type="ECO:0000313" key="6">
    <source>
        <dbReference type="Proteomes" id="UP000076603"/>
    </source>
</evidence>
<feature type="repeat" description="TPR" evidence="3">
    <location>
        <begin position="207"/>
        <end position="240"/>
    </location>
</feature>
<sequence length="253" mass="29301">MNYFLVLACTLIIVLELIRFSYDKKRHRLWILIVPVLKICLYTQLGDYFPVVIATNLNTGLTGILLIYYYALEKERRKKGVKYAKFGIIFAVIIVLIFPLQIALHVFFFEKGLSMYKVGNYENSIKYFDKAIAIDKRNYTAYYAKGEALDKLRRYDEAIQYYDKAISLKPNIDALHNSKGLTLYNEKKYDDAILEYNKAIELNSKAYASYYNRGLAYSKLGKNENAIKDLQETLSLKPNDQKAAKLLKTLTGK</sequence>
<keyword evidence="6" id="KW-1185">Reference proteome</keyword>